<dbReference type="Proteomes" id="UP000037510">
    <property type="component" value="Unassembled WGS sequence"/>
</dbReference>
<sequence>MPSGPWQARYDGILLFGVAFSVGSIIAVRYSSTLHCHDVTRHDLPVPSGSWQARYDANQRRYNGILLFGIAFSVGSIIAAKASGLIYLNYYPPKSIE</sequence>
<reference evidence="3 4" key="1">
    <citation type="journal article" date="2015" name="Genome Biol. Evol.">
        <title>The genome of winter moth (Operophtera brumata) provides a genomic perspective on sexual dimorphism and phenology.</title>
        <authorList>
            <person name="Derks M.F."/>
            <person name="Smit S."/>
            <person name="Salis L."/>
            <person name="Schijlen E."/>
            <person name="Bossers A."/>
            <person name="Mateman C."/>
            <person name="Pijl A.S."/>
            <person name="de Ridder D."/>
            <person name="Groenen M.A."/>
            <person name="Visser M.E."/>
            <person name="Megens H.J."/>
        </authorList>
    </citation>
    <scope>NUCLEOTIDE SEQUENCE [LARGE SCALE GENOMIC DNA]</scope>
    <source>
        <strain evidence="3">WM2013NL</strain>
        <tissue evidence="3">Head and thorax</tissue>
    </source>
</reference>
<name>A0A0L7KZV1_OPEBR</name>
<keyword evidence="1" id="KW-0812">Transmembrane</keyword>
<dbReference type="Pfam" id="PF16020">
    <property type="entry name" value="Deltameth_res"/>
    <property type="match status" value="1"/>
</dbReference>
<proteinExistence type="predicted"/>
<protein>
    <submittedName>
        <fullName evidence="3">Putative conserved insect protein</fullName>
    </submittedName>
</protein>
<keyword evidence="1" id="KW-1133">Transmembrane helix</keyword>
<accession>A0A0L7KZV1</accession>
<dbReference type="InterPro" id="IPR031973">
    <property type="entry name" value="Deltameth_res_prag01"/>
</dbReference>
<evidence type="ECO:0000256" key="1">
    <source>
        <dbReference type="SAM" id="Phobius"/>
    </source>
</evidence>
<dbReference type="PANTHER" id="PTHR22133:SF2">
    <property type="entry name" value="AT01821P-RELATED"/>
    <property type="match status" value="1"/>
</dbReference>
<evidence type="ECO:0000313" key="4">
    <source>
        <dbReference type="Proteomes" id="UP000037510"/>
    </source>
</evidence>
<feature type="transmembrane region" description="Helical" evidence="1">
    <location>
        <begin position="64"/>
        <end position="88"/>
    </location>
</feature>
<dbReference type="EMBL" id="JTDY01003949">
    <property type="protein sequence ID" value="KOB68793.1"/>
    <property type="molecule type" value="Genomic_DNA"/>
</dbReference>
<comment type="caution">
    <text evidence="3">The sequence shown here is derived from an EMBL/GenBank/DDBJ whole genome shotgun (WGS) entry which is preliminary data.</text>
</comment>
<dbReference type="STRING" id="104452.A0A0L7KZV1"/>
<keyword evidence="1" id="KW-0472">Membrane</keyword>
<dbReference type="PANTHER" id="PTHR22133">
    <property type="entry name" value="AT01821P-RELATED"/>
    <property type="match status" value="1"/>
</dbReference>
<gene>
    <name evidence="3" type="ORF">OBRU01_16048</name>
</gene>
<feature type="transmembrane region" description="Helical" evidence="1">
    <location>
        <begin position="12"/>
        <end position="31"/>
    </location>
</feature>
<evidence type="ECO:0000313" key="3">
    <source>
        <dbReference type="EMBL" id="KOB68793.1"/>
    </source>
</evidence>
<feature type="domain" description="Deltamethrin resistance protein prag01" evidence="2">
    <location>
        <begin position="42"/>
        <end position="93"/>
    </location>
</feature>
<dbReference type="AlphaFoldDB" id="A0A0L7KZV1"/>
<keyword evidence="4" id="KW-1185">Reference proteome</keyword>
<evidence type="ECO:0000259" key="2">
    <source>
        <dbReference type="Pfam" id="PF16020"/>
    </source>
</evidence>
<organism evidence="3 4">
    <name type="scientific">Operophtera brumata</name>
    <name type="common">Winter moth</name>
    <name type="synonym">Phalaena brumata</name>
    <dbReference type="NCBI Taxonomy" id="104452"/>
    <lineage>
        <taxon>Eukaryota</taxon>
        <taxon>Metazoa</taxon>
        <taxon>Ecdysozoa</taxon>
        <taxon>Arthropoda</taxon>
        <taxon>Hexapoda</taxon>
        <taxon>Insecta</taxon>
        <taxon>Pterygota</taxon>
        <taxon>Neoptera</taxon>
        <taxon>Endopterygota</taxon>
        <taxon>Lepidoptera</taxon>
        <taxon>Glossata</taxon>
        <taxon>Ditrysia</taxon>
        <taxon>Geometroidea</taxon>
        <taxon>Geometridae</taxon>
        <taxon>Larentiinae</taxon>
        <taxon>Operophtera</taxon>
    </lineage>
</organism>